<accession>A0A399JAF2</accession>
<feature type="active site" description="Proton donor" evidence="14">
    <location>
        <position position="373"/>
    </location>
</feature>
<organism evidence="19 20">
    <name type="scientific">Galactobacter valiniphilus</name>
    <dbReference type="NCBI Taxonomy" id="2676122"/>
    <lineage>
        <taxon>Bacteria</taxon>
        <taxon>Bacillati</taxon>
        <taxon>Actinomycetota</taxon>
        <taxon>Actinomycetes</taxon>
        <taxon>Micrococcales</taxon>
        <taxon>Micrococcaceae</taxon>
        <taxon>Galactobacter</taxon>
    </lineage>
</organism>
<keyword evidence="20" id="KW-1185">Reference proteome</keyword>
<comment type="similarity">
    <text evidence="3">Belongs to the peptidase M1 family.</text>
</comment>
<feature type="domain" description="Peptidase M1 membrane alanine aminopeptidase" evidence="17">
    <location>
        <begin position="241"/>
        <end position="419"/>
    </location>
</feature>
<dbReference type="Proteomes" id="UP000265419">
    <property type="component" value="Unassembled WGS sequence"/>
</dbReference>
<comment type="caution">
    <text evidence="19">The sequence shown here is derived from an EMBL/GenBank/DDBJ whole genome shotgun (WGS) entry which is preliminary data.</text>
</comment>
<dbReference type="GO" id="GO:0008270">
    <property type="term" value="F:zinc ion binding"/>
    <property type="evidence" value="ECO:0007669"/>
    <property type="project" value="InterPro"/>
</dbReference>
<dbReference type="EMBL" id="QQXK01000026">
    <property type="protein sequence ID" value="RII41507.1"/>
    <property type="molecule type" value="Genomic_DNA"/>
</dbReference>
<evidence type="ECO:0000256" key="14">
    <source>
        <dbReference type="PIRSR" id="PIRSR634015-1"/>
    </source>
</evidence>
<dbReference type="Pfam" id="PF01433">
    <property type="entry name" value="Peptidase_M1"/>
    <property type="match status" value="1"/>
</dbReference>
<reference evidence="19 20" key="1">
    <citation type="submission" date="2018-07" db="EMBL/GenBank/DDBJ databases">
        <title>Arthrobacter sp. nov., isolated from raw cow's milk with high bacterial count.</title>
        <authorList>
            <person name="Hahne J."/>
            <person name="Isele D."/>
            <person name="Lipski A."/>
        </authorList>
    </citation>
    <scope>NUCLEOTIDE SEQUENCE [LARGE SCALE GENOMIC DNA]</scope>
    <source>
        <strain evidence="19 20">JZ R-35</strain>
    </source>
</reference>
<keyword evidence="9" id="KW-0378">Hydrolase</keyword>
<evidence type="ECO:0000256" key="4">
    <source>
        <dbReference type="ARBA" id="ARBA00012564"/>
    </source>
</evidence>
<gene>
    <name evidence="19" type="ORF">DWB68_12325</name>
</gene>
<evidence type="ECO:0000256" key="5">
    <source>
        <dbReference type="ARBA" id="ARBA00015611"/>
    </source>
</evidence>
<evidence type="ECO:0000256" key="9">
    <source>
        <dbReference type="ARBA" id="ARBA00022801"/>
    </source>
</evidence>
<keyword evidence="10 15" id="KW-0862">Zinc</keyword>
<evidence type="ECO:0000256" key="2">
    <source>
        <dbReference type="ARBA" id="ARBA00004496"/>
    </source>
</evidence>
<feature type="binding site" evidence="15">
    <location>
        <position position="320"/>
    </location>
    <ligand>
        <name>Zn(2+)</name>
        <dbReference type="ChEBI" id="CHEBI:29105"/>
        <note>catalytic</note>
    </ligand>
</feature>
<dbReference type="Gene3D" id="1.10.390.10">
    <property type="entry name" value="Neutral Protease Domain 2"/>
    <property type="match status" value="1"/>
</dbReference>
<protein>
    <recommendedName>
        <fullName evidence="5">Aminopeptidase N</fullName>
        <ecNumber evidence="4">3.4.11.2</ecNumber>
    </recommendedName>
    <alternativeName>
        <fullName evidence="12">Alanine aminopeptidase</fullName>
    </alternativeName>
    <alternativeName>
        <fullName evidence="13">Lysyl aminopeptidase</fullName>
    </alternativeName>
</protein>
<dbReference type="CDD" id="cd09603">
    <property type="entry name" value="M1_APN_like"/>
    <property type="match status" value="1"/>
</dbReference>
<evidence type="ECO:0000256" key="6">
    <source>
        <dbReference type="ARBA" id="ARBA00022490"/>
    </source>
</evidence>
<evidence type="ECO:0000256" key="15">
    <source>
        <dbReference type="PIRSR" id="PIRSR634015-3"/>
    </source>
</evidence>
<dbReference type="PRINTS" id="PR00756">
    <property type="entry name" value="ALADIPTASE"/>
</dbReference>
<feature type="active site" description="Proton acceptor" evidence="14">
    <location>
        <position position="298"/>
    </location>
</feature>
<keyword evidence="11" id="KW-0482">Metalloprotease</keyword>
<dbReference type="InterPro" id="IPR014782">
    <property type="entry name" value="Peptidase_M1_dom"/>
</dbReference>
<dbReference type="GO" id="GO:0008237">
    <property type="term" value="F:metallopeptidase activity"/>
    <property type="evidence" value="ECO:0007669"/>
    <property type="project" value="UniProtKB-KW"/>
</dbReference>
<dbReference type="EC" id="3.4.11.2" evidence="4"/>
<comment type="subcellular location">
    <subcellularLocation>
        <location evidence="2">Cytoplasm</location>
    </subcellularLocation>
</comment>
<evidence type="ECO:0000259" key="17">
    <source>
        <dbReference type="Pfam" id="PF01433"/>
    </source>
</evidence>
<dbReference type="SUPFAM" id="SSF55486">
    <property type="entry name" value="Metalloproteases ('zincins'), catalytic domain"/>
    <property type="match status" value="1"/>
</dbReference>
<feature type="region of interest" description="Disordered" evidence="16">
    <location>
        <begin position="1"/>
        <end position="23"/>
    </location>
</feature>
<evidence type="ECO:0000313" key="20">
    <source>
        <dbReference type="Proteomes" id="UP000265419"/>
    </source>
</evidence>
<evidence type="ECO:0000259" key="18">
    <source>
        <dbReference type="Pfam" id="PF17900"/>
    </source>
</evidence>
<dbReference type="GO" id="GO:0016285">
    <property type="term" value="F:alanyl aminopeptidase activity"/>
    <property type="evidence" value="ECO:0007669"/>
    <property type="project" value="UniProtKB-EC"/>
</dbReference>
<dbReference type="SUPFAM" id="SSF63737">
    <property type="entry name" value="Leukotriene A4 hydrolase N-terminal domain"/>
    <property type="match status" value="1"/>
</dbReference>
<evidence type="ECO:0000256" key="1">
    <source>
        <dbReference type="ARBA" id="ARBA00000098"/>
    </source>
</evidence>
<proteinExistence type="inferred from homology"/>
<dbReference type="InterPro" id="IPR034015">
    <property type="entry name" value="M1_LTA4H"/>
</dbReference>
<evidence type="ECO:0000256" key="12">
    <source>
        <dbReference type="ARBA" id="ARBA00029811"/>
    </source>
</evidence>
<dbReference type="PANTHER" id="PTHR45726:SF3">
    <property type="entry name" value="LEUKOTRIENE A-4 HYDROLASE"/>
    <property type="match status" value="1"/>
</dbReference>
<keyword evidence="7" id="KW-0645">Protease</keyword>
<feature type="domain" description="Aminopeptidase N-like N-terminal" evidence="18">
    <location>
        <begin position="29"/>
        <end position="198"/>
    </location>
</feature>
<dbReference type="GO" id="GO:0005737">
    <property type="term" value="C:cytoplasm"/>
    <property type="evidence" value="ECO:0007669"/>
    <property type="project" value="UniProtKB-SubCell"/>
</dbReference>
<dbReference type="Gene3D" id="2.60.40.1730">
    <property type="entry name" value="tricorn interacting facor f3 domain"/>
    <property type="match status" value="1"/>
</dbReference>
<dbReference type="Pfam" id="PF17900">
    <property type="entry name" value="Peptidase_M1_N"/>
    <property type="match status" value="1"/>
</dbReference>
<evidence type="ECO:0000256" key="13">
    <source>
        <dbReference type="ARBA" id="ARBA00031533"/>
    </source>
</evidence>
<feature type="compositionally biased region" description="Low complexity" evidence="16">
    <location>
        <begin position="1"/>
        <end position="13"/>
    </location>
</feature>
<feature type="binding site" evidence="15">
    <location>
        <position position="301"/>
    </location>
    <ligand>
        <name>Zn(2+)</name>
        <dbReference type="ChEBI" id="CHEBI:29105"/>
        <note>catalytic</note>
    </ligand>
</feature>
<comment type="cofactor">
    <cofactor evidence="15">
        <name>Zn(2+)</name>
        <dbReference type="ChEBI" id="CHEBI:29105"/>
    </cofactor>
    <text evidence="15">Binds 1 zinc ion per subunit.</text>
</comment>
<keyword evidence="8 15" id="KW-0479">Metal-binding</keyword>
<evidence type="ECO:0000256" key="8">
    <source>
        <dbReference type="ARBA" id="ARBA00022723"/>
    </source>
</evidence>
<dbReference type="InterPro" id="IPR042097">
    <property type="entry name" value="Aminopeptidase_N-like_N_sf"/>
</dbReference>
<dbReference type="GO" id="GO:0006508">
    <property type="term" value="P:proteolysis"/>
    <property type="evidence" value="ECO:0007669"/>
    <property type="project" value="UniProtKB-KW"/>
</dbReference>
<sequence length="446" mass="49112">MSHSHAGHAAAEAPDPYSPHTGNANLHVERYELELACKLGGNRLDGTATLRLVARPGTERAELDLVGLAVHRVNVDGKKVTFKHRHSRLSFPLPAKHAGAAVEVQIRYGGNPGPRLGPWGDVGWEELEDGVLVAGQPDGASTWFPCNDTPGDKSAYRMSITTDAGYRPVAPGRLVEHRRTSSRETWVFEQEAPTAAYLATLQIGRYAPRPLGQAGAKDTPLTLYSSDAQAVRAQITFSDQADLLEAFEAAFGPYPFASYGAIVTEDELEIPLEAQGLSVFGDNHLTRAWEAQRLIAHEFAHQWFGNSLTVRGWRDVWMHEGFACYAEWLWSEASGSTPLRERAWRAWTGLQSGPQDLRIGDPGPADMFDDRVYKRGALTVLALREELGEEGFTRMLHAWTAEHRHGSVDRALFEAHLSAHAAPGQDPLGVLTAWLDREELPPFPQP</sequence>
<name>A0A399JAF2_9MICC</name>
<dbReference type="InterPro" id="IPR001930">
    <property type="entry name" value="Peptidase_M1"/>
</dbReference>
<dbReference type="PANTHER" id="PTHR45726">
    <property type="entry name" value="LEUKOTRIENE A-4 HYDROLASE"/>
    <property type="match status" value="1"/>
</dbReference>
<evidence type="ECO:0000256" key="7">
    <source>
        <dbReference type="ARBA" id="ARBA00022670"/>
    </source>
</evidence>
<feature type="binding site" evidence="15">
    <location>
        <position position="297"/>
    </location>
    <ligand>
        <name>Zn(2+)</name>
        <dbReference type="ChEBI" id="CHEBI:29105"/>
        <note>catalytic</note>
    </ligand>
</feature>
<dbReference type="InterPro" id="IPR027268">
    <property type="entry name" value="Peptidase_M4/M1_CTD_sf"/>
</dbReference>
<evidence type="ECO:0000256" key="11">
    <source>
        <dbReference type="ARBA" id="ARBA00023049"/>
    </source>
</evidence>
<evidence type="ECO:0000256" key="3">
    <source>
        <dbReference type="ARBA" id="ARBA00010136"/>
    </source>
</evidence>
<dbReference type="RefSeq" id="WP_119425423.1">
    <property type="nucleotide sequence ID" value="NZ_QQXK01000026.1"/>
</dbReference>
<evidence type="ECO:0000256" key="16">
    <source>
        <dbReference type="SAM" id="MobiDB-lite"/>
    </source>
</evidence>
<keyword evidence="6" id="KW-0963">Cytoplasm</keyword>
<dbReference type="InterPro" id="IPR045357">
    <property type="entry name" value="Aminopeptidase_N-like_N"/>
</dbReference>
<evidence type="ECO:0000313" key="19">
    <source>
        <dbReference type="EMBL" id="RII41507.1"/>
    </source>
</evidence>
<dbReference type="AlphaFoldDB" id="A0A399JAF2"/>
<comment type="catalytic activity">
    <reaction evidence="1">
        <text>Release of an N-terminal amino acid, Xaa-|-Yaa- from a peptide, amide or arylamide. Xaa is preferably Ala, but may be most amino acids including Pro (slow action). When a terminal hydrophobic residue is followed by a prolyl residue, the two may be released as an intact Xaa-Pro dipeptide.</text>
        <dbReference type="EC" id="3.4.11.2"/>
    </reaction>
</comment>
<evidence type="ECO:0000256" key="10">
    <source>
        <dbReference type="ARBA" id="ARBA00022833"/>
    </source>
</evidence>